<sequence length="416" mass="44472">MENESDLAYAGERRTERGSYDVLLDPVHGSAMPQGYTVYFIPDNPEELAEPEPVVHVVRERATQERVFQESTAPVIEAPEPEPEDTPENDYSFTDVAEPVITAELVTTAEPVITAEPVPTPEPVITAEPVPTPEPELPAWMLTTGWTPPQPPIDAPLAVPVPEPSEPEPIVVEPEPEPAEPEPIVAEPVSIEPQPVVPEPVRTPEPAPLTKPVPVTPLVVEPAPQVDRPRRSQHRKPDAAPTRSRSTPSPRPPKSPAVEPPTVVTVVAEPELRSKHAQPNPPTVRRRITTVRLAALGALVVVIAGVYVVSRPSDESGTTGARASSYSGGPVTTTVPTVPVPLSNPEITGSVVYNDGSTLVIVQAGLNEMTVETDASTRVVGTDETVAELAVGQEILVQGIRTMAGTYLAQTITMQQ</sequence>
<accession>A0A917LGP0</accession>
<dbReference type="AlphaFoldDB" id="A0A917LGP0"/>
<dbReference type="Proteomes" id="UP000654257">
    <property type="component" value="Unassembled WGS sequence"/>
</dbReference>
<reference evidence="4" key="2">
    <citation type="submission" date="2020-09" db="EMBL/GenBank/DDBJ databases">
        <authorList>
            <person name="Sun Q."/>
            <person name="Sedlacek I."/>
        </authorList>
    </citation>
    <scope>NUCLEOTIDE SEQUENCE</scope>
    <source>
        <strain evidence="4">CCM 7905</strain>
    </source>
</reference>
<evidence type="ECO:0000313" key="4">
    <source>
        <dbReference type="EMBL" id="GGG21265.1"/>
    </source>
</evidence>
<feature type="compositionally biased region" description="Low complexity" evidence="1">
    <location>
        <begin position="182"/>
        <end position="194"/>
    </location>
</feature>
<feature type="region of interest" description="Disordered" evidence="1">
    <location>
        <begin position="65"/>
        <end position="88"/>
    </location>
</feature>
<organism evidence="4 5">
    <name type="scientific">Rhodococcoides trifolii</name>
    <dbReference type="NCBI Taxonomy" id="908250"/>
    <lineage>
        <taxon>Bacteria</taxon>
        <taxon>Bacillati</taxon>
        <taxon>Actinomycetota</taxon>
        <taxon>Actinomycetes</taxon>
        <taxon>Mycobacteriales</taxon>
        <taxon>Nocardiaceae</taxon>
        <taxon>Rhodococcoides</taxon>
    </lineage>
</organism>
<feature type="compositionally biased region" description="Polar residues" evidence="1">
    <location>
        <begin position="315"/>
        <end position="327"/>
    </location>
</feature>
<feature type="compositionally biased region" description="Basic and acidic residues" evidence="1">
    <location>
        <begin position="227"/>
        <end position="238"/>
    </location>
</feature>
<feature type="compositionally biased region" description="Low complexity" evidence="1">
    <location>
        <begin position="239"/>
        <end position="248"/>
    </location>
</feature>
<dbReference type="InterPro" id="IPR043724">
    <property type="entry name" value="DUF5666"/>
</dbReference>
<feature type="domain" description="DUF5666" evidence="3">
    <location>
        <begin position="355"/>
        <end position="412"/>
    </location>
</feature>
<evidence type="ECO:0000259" key="3">
    <source>
        <dbReference type="Pfam" id="PF18914"/>
    </source>
</evidence>
<feature type="region of interest" description="Disordered" evidence="1">
    <location>
        <begin position="142"/>
        <end position="283"/>
    </location>
</feature>
<evidence type="ECO:0000256" key="2">
    <source>
        <dbReference type="SAM" id="Phobius"/>
    </source>
</evidence>
<dbReference type="PRINTS" id="PR01217">
    <property type="entry name" value="PRICHEXTENSN"/>
</dbReference>
<feature type="compositionally biased region" description="Pro residues" evidence="1">
    <location>
        <begin position="249"/>
        <end position="259"/>
    </location>
</feature>
<dbReference type="EMBL" id="BMCU01000004">
    <property type="protein sequence ID" value="GGG21265.1"/>
    <property type="molecule type" value="Genomic_DNA"/>
</dbReference>
<dbReference type="Pfam" id="PF18914">
    <property type="entry name" value="DUF5666"/>
    <property type="match status" value="1"/>
</dbReference>
<dbReference type="RefSeq" id="WP_188546536.1">
    <property type="nucleotide sequence ID" value="NZ_BMCU01000004.1"/>
</dbReference>
<evidence type="ECO:0000313" key="5">
    <source>
        <dbReference type="Proteomes" id="UP000654257"/>
    </source>
</evidence>
<name>A0A917LGP0_9NOCA</name>
<protein>
    <recommendedName>
        <fullName evidence="3">DUF5666 domain-containing protein</fullName>
    </recommendedName>
</protein>
<gene>
    <name evidence="4" type="ORF">GCM10007304_38880</name>
</gene>
<proteinExistence type="predicted"/>
<feature type="compositionally biased region" description="Low complexity" evidence="1">
    <location>
        <begin position="260"/>
        <end position="269"/>
    </location>
</feature>
<evidence type="ECO:0000256" key="1">
    <source>
        <dbReference type="SAM" id="MobiDB-lite"/>
    </source>
</evidence>
<feature type="region of interest" description="Disordered" evidence="1">
    <location>
        <begin position="312"/>
        <end position="332"/>
    </location>
</feature>
<feature type="transmembrane region" description="Helical" evidence="2">
    <location>
        <begin position="291"/>
        <end position="309"/>
    </location>
</feature>
<reference evidence="4" key="1">
    <citation type="journal article" date="2014" name="Int. J. Syst. Evol. Microbiol.">
        <title>Complete genome sequence of Corynebacterium casei LMG S-19264T (=DSM 44701T), isolated from a smear-ripened cheese.</title>
        <authorList>
            <consortium name="US DOE Joint Genome Institute (JGI-PGF)"/>
            <person name="Walter F."/>
            <person name="Albersmeier A."/>
            <person name="Kalinowski J."/>
            <person name="Ruckert C."/>
        </authorList>
    </citation>
    <scope>NUCLEOTIDE SEQUENCE</scope>
    <source>
        <strain evidence="4">CCM 7905</strain>
    </source>
</reference>
<keyword evidence="2" id="KW-0812">Transmembrane</keyword>
<feature type="compositionally biased region" description="Pro residues" evidence="1">
    <location>
        <begin position="195"/>
        <end position="215"/>
    </location>
</feature>
<feature type="compositionally biased region" description="Acidic residues" evidence="1">
    <location>
        <begin position="79"/>
        <end position="88"/>
    </location>
</feature>
<keyword evidence="2" id="KW-1133">Transmembrane helix</keyword>
<feature type="compositionally biased region" description="Pro residues" evidence="1">
    <location>
        <begin position="148"/>
        <end position="164"/>
    </location>
</feature>
<keyword evidence="5" id="KW-1185">Reference proteome</keyword>
<comment type="caution">
    <text evidence="4">The sequence shown here is derived from an EMBL/GenBank/DDBJ whole genome shotgun (WGS) entry which is preliminary data.</text>
</comment>
<keyword evidence="2" id="KW-0472">Membrane</keyword>